<sequence>MMRYVLLSLLVLALIREKSNQSEEVAGSKNFHLSGGASKQMYLLMHKNGVSQENLKKFVQLEDRFLQIERNSVCSGIPNYVEGVVISNLIKDMFPHYNFAYHTTHLKQIGEPLKNVNTRITC</sequence>
<name>A0A6H1QU55_9PHYC</name>
<proteinExistence type="predicted"/>
<organism evidence="1">
    <name type="scientific">Ostreococcus mediterraneus virus 2</name>
    <dbReference type="NCBI Taxonomy" id="2726183"/>
    <lineage>
        <taxon>Viruses</taxon>
        <taxon>Varidnaviria</taxon>
        <taxon>Bamfordvirae</taxon>
        <taxon>Nucleocytoviricota</taxon>
        <taxon>Megaviricetes</taxon>
        <taxon>Algavirales</taxon>
        <taxon>Phycodnaviridae</taxon>
        <taxon>Prasinovirus</taxon>
    </lineage>
</organism>
<accession>A0A6H1QU55</accession>
<gene>
    <name evidence="1" type="ORF">orf00224</name>
</gene>
<evidence type="ECO:0000313" key="1">
    <source>
        <dbReference type="EMBL" id="QIZ31209.1"/>
    </source>
</evidence>
<reference evidence="1" key="1">
    <citation type="journal article" date="2020" name="Sci. Adv.">
        <title>Virus-host coexistence in phytoplankton through the genomic lens.</title>
        <authorList>
            <person name="Yau S."/>
            <person name="Krasovec M."/>
            <person name="Benites L.F."/>
            <person name="Rombauts S."/>
            <person name="Groussin M."/>
            <person name="Vancaester E."/>
            <person name="Aury J.M."/>
            <person name="Derelle E."/>
            <person name="Desdevises Y."/>
            <person name="Escande M.L."/>
            <person name="Grimsley N."/>
            <person name="Guy J."/>
            <person name="Moreau H."/>
            <person name="Sanchez-Brosseau S."/>
            <person name="van de Peer Y."/>
            <person name="Vandepoele K."/>
            <person name="Gourbiere S."/>
            <person name="Piganeau G."/>
        </authorList>
    </citation>
    <scope>NUCLEOTIDE SEQUENCE</scope>
    <source>
        <strain evidence="1">OmV2</strain>
    </source>
</reference>
<dbReference type="EMBL" id="MN688676">
    <property type="protein sequence ID" value="QIZ31209.1"/>
    <property type="molecule type" value="Genomic_DNA"/>
</dbReference>
<protein>
    <submittedName>
        <fullName evidence="1">Uncharacterized protein</fullName>
    </submittedName>
</protein>